<keyword evidence="3" id="KW-1185">Reference proteome</keyword>
<evidence type="ECO:0000313" key="2">
    <source>
        <dbReference type="EMBL" id="KAK9868499.1"/>
    </source>
</evidence>
<feature type="region of interest" description="Disordered" evidence="1">
    <location>
        <begin position="1"/>
        <end position="24"/>
    </location>
</feature>
<dbReference type="AlphaFoldDB" id="A0AAW1TKU9"/>
<name>A0AAW1TKU9_9CHLO</name>
<dbReference type="Proteomes" id="UP001485043">
    <property type="component" value="Unassembled WGS sequence"/>
</dbReference>
<proteinExistence type="predicted"/>
<evidence type="ECO:0000256" key="1">
    <source>
        <dbReference type="SAM" id="MobiDB-lite"/>
    </source>
</evidence>
<protein>
    <submittedName>
        <fullName evidence="2">Uncharacterized protein</fullName>
    </submittedName>
</protein>
<gene>
    <name evidence="2" type="ORF">WJX84_003220</name>
</gene>
<dbReference type="EMBL" id="JALJOV010000025">
    <property type="protein sequence ID" value="KAK9868499.1"/>
    <property type="molecule type" value="Genomic_DNA"/>
</dbReference>
<accession>A0AAW1TKU9</accession>
<comment type="caution">
    <text evidence="2">The sequence shown here is derived from an EMBL/GenBank/DDBJ whole genome shotgun (WGS) entry which is preliminary data.</text>
</comment>
<organism evidence="2 3">
    <name type="scientific">Apatococcus fuscideae</name>
    <dbReference type="NCBI Taxonomy" id="2026836"/>
    <lineage>
        <taxon>Eukaryota</taxon>
        <taxon>Viridiplantae</taxon>
        <taxon>Chlorophyta</taxon>
        <taxon>core chlorophytes</taxon>
        <taxon>Trebouxiophyceae</taxon>
        <taxon>Chlorellales</taxon>
        <taxon>Chlorellaceae</taxon>
        <taxon>Apatococcus</taxon>
    </lineage>
</organism>
<reference evidence="2 3" key="1">
    <citation type="journal article" date="2024" name="Nat. Commun.">
        <title>Phylogenomics reveals the evolutionary origins of lichenization in chlorophyte algae.</title>
        <authorList>
            <person name="Puginier C."/>
            <person name="Libourel C."/>
            <person name="Otte J."/>
            <person name="Skaloud P."/>
            <person name="Haon M."/>
            <person name="Grisel S."/>
            <person name="Petersen M."/>
            <person name="Berrin J.G."/>
            <person name="Delaux P.M."/>
            <person name="Dal Grande F."/>
            <person name="Keller J."/>
        </authorList>
    </citation>
    <scope>NUCLEOTIDE SEQUENCE [LARGE SCALE GENOMIC DNA]</scope>
    <source>
        <strain evidence="2 3">SAG 2523</strain>
    </source>
</reference>
<evidence type="ECO:0000313" key="3">
    <source>
        <dbReference type="Proteomes" id="UP001485043"/>
    </source>
</evidence>
<sequence length="72" mass="7932">MTHAAGSPTAPRQNRPSRPGDRTPAALRLAQRAPECGSKTRLQHLERLLQHLLQRLGNSMDAATRLSPVWLA</sequence>